<organism evidence="3 4">
    <name type="scientific">Paraburkholderia metrosideri</name>
    <dbReference type="NCBI Taxonomy" id="580937"/>
    <lineage>
        <taxon>Bacteria</taxon>
        <taxon>Pseudomonadati</taxon>
        <taxon>Pseudomonadota</taxon>
        <taxon>Betaproteobacteria</taxon>
        <taxon>Burkholderiales</taxon>
        <taxon>Burkholderiaceae</taxon>
        <taxon>Paraburkholderia</taxon>
    </lineage>
</organism>
<evidence type="ECO:0000313" key="4">
    <source>
        <dbReference type="Proteomes" id="UP000598032"/>
    </source>
</evidence>
<keyword evidence="4" id="KW-1185">Reference proteome</keyword>
<dbReference type="Gene3D" id="3.30.450.40">
    <property type="match status" value="1"/>
</dbReference>
<dbReference type="InterPro" id="IPR000614">
    <property type="entry name" value="FRMsr_CS"/>
</dbReference>
<sequence>MRGFDLMNETVACFKLHSLAVPLSAFITDTVMFEVSSSASPLPKAAHYEELVAQARSLLAGETDWIANAANFSAFVFHSLSELNWAGFYFHDGRELVVGPFQGKPACVRIPLGKGVCGTAAQTRQTQVVRDVHEFPGHIACDSASQSEIVVPLVAPDGTLIGVWDVDSPVVARFDDEDAKGMQALCAVFIEAALPRGASAA</sequence>
<comment type="similarity">
    <text evidence="1">Belongs to the free Met sulfoxide reductase family.</text>
</comment>
<evidence type="ECO:0000256" key="1">
    <source>
        <dbReference type="ARBA" id="ARBA00038454"/>
    </source>
</evidence>
<evidence type="ECO:0000313" key="3">
    <source>
        <dbReference type="EMBL" id="CAD6521723.1"/>
    </source>
</evidence>
<protein>
    <recommendedName>
        <fullName evidence="2">GAF domain-containing protein</fullName>
    </recommendedName>
</protein>
<dbReference type="InterPro" id="IPR003018">
    <property type="entry name" value="GAF"/>
</dbReference>
<dbReference type="Pfam" id="PF01590">
    <property type="entry name" value="GAF"/>
    <property type="match status" value="1"/>
</dbReference>
<dbReference type="PANTHER" id="PTHR21021:SF15">
    <property type="entry name" value="FREE METHIONINE-R-SULFOXIDE REDUCTASE"/>
    <property type="match status" value="1"/>
</dbReference>
<name>A0ABN7HIU0_9BURK</name>
<dbReference type="Proteomes" id="UP000598032">
    <property type="component" value="Unassembled WGS sequence"/>
</dbReference>
<evidence type="ECO:0000259" key="2">
    <source>
        <dbReference type="SMART" id="SM00065"/>
    </source>
</evidence>
<dbReference type="EMBL" id="CAJHCP010000003">
    <property type="protein sequence ID" value="CAD6521723.1"/>
    <property type="molecule type" value="Genomic_DNA"/>
</dbReference>
<dbReference type="SMART" id="SM00065">
    <property type="entry name" value="GAF"/>
    <property type="match status" value="1"/>
</dbReference>
<reference evidence="3 4" key="1">
    <citation type="submission" date="2020-10" db="EMBL/GenBank/DDBJ databases">
        <authorList>
            <person name="Peeters C."/>
        </authorList>
    </citation>
    <scope>NUCLEOTIDE SEQUENCE [LARGE SCALE GENOMIC DNA]</scope>
    <source>
        <strain evidence="3 4">LMG 28140</strain>
    </source>
</reference>
<proteinExistence type="inferred from homology"/>
<gene>
    <name evidence="3" type="ORF">LMG28140_01289</name>
</gene>
<dbReference type="InterPro" id="IPR029016">
    <property type="entry name" value="GAF-like_dom_sf"/>
</dbReference>
<dbReference type="SUPFAM" id="SSF55781">
    <property type="entry name" value="GAF domain-like"/>
    <property type="match status" value="1"/>
</dbReference>
<dbReference type="PROSITE" id="PS01320">
    <property type="entry name" value="UPF0067"/>
    <property type="match status" value="1"/>
</dbReference>
<comment type="caution">
    <text evidence="3">The sequence shown here is derived from an EMBL/GenBank/DDBJ whole genome shotgun (WGS) entry which is preliminary data.</text>
</comment>
<accession>A0ABN7HIU0</accession>
<dbReference type="PANTHER" id="PTHR21021">
    <property type="entry name" value="GAF/PUTATIVE CYTOSKELETAL PROTEIN"/>
    <property type="match status" value="1"/>
</dbReference>
<dbReference type="InterPro" id="IPR051330">
    <property type="entry name" value="Phosphatase_reg/MetRdx"/>
</dbReference>
<feature type="domain" description="GAF" evidence="2">
    <location>
        <begin position="47"/>
        <end position="200"/>
    </location>
</feature>